<proteinExistence type="predicted"/>
<dbReference type="EMBL" id="JACGCM010000715">
    <property type="protein sequence ID" value="KAF6167776.1"/>
    <property type="molecule type" value="Genomic_DNA"/>
</dbReference>
<dbReference type="AlphaFoldDB" id="A0A7J7NKY1"/>
<protein>
    <submittedName>
        <fullName evidence="1">Uncharacterized protein</fullName>
    </submittedName>
</protein>
<reference evidence="1 2" key="1">
    <citation type="journal article" date="2020" name="IScience">
        <title>Genome Sequencing of the Endangered Kingdonia uniflora (Circaeasteraceae, Ranunculales) Reveals Potential Mechanisms of Evolutionary Specialization.</title>
        <authorList>
            <person name="Sun Y."/>
            <person name="Deng T."/>
            <person name="Zhang A."/>
            <person name="Moore M.J."/>
            <person name="Landis J.B."/>
            <person name="Lin N."/>
            <person name="Zhang H."/>
            <person name="Zhang X."/>
            <person name="Huang J."/>
            <person name="Zhang X."/>
            <person name="Sun H."/>
            <person name="Wang H."/>
        </authorList>
    </citation>
    <scope>NUCLEOTIDE SEQUENCE [LARGE SCALE GENOMIC DNA]</scope>
    <source>
        <strain evidence="1">TB1705</strain>
        <tissue evidence="1">Leaf</tissue>
    </source>
</reference>
<dbReference type="Proteomes" id="UP000541444">
    <property type="component" value="Unassembled WGS sequence"/>
</dbReference>
<keyword evidence="2" id="KW-1185">Reference proteome</keyword>
<comment type="caution">
    <text evidence="1">The sequence shown here is derived from an EMBL/GenBank/DDBJ whole genome shotgun (WGS) entry which is preliminary data.</text>
</comment>
<evidence type="ECO:0000313" key="2">
    <source>
        <dbReference type="Proteomes" id="UP000541444"/>
    </source>
</evidence>
<sequence length="143" mass="16147">MYAAATGYSSYLENGSARTTYGKLPTIRLNNVQGRSNDLLNIACETLQLELVFWSDCSKAGLPGHHSSKGSTFADPRLAVEIECLNLRQVNEILAQQLLKGHPPPMPAQKKLNDKDEVEEWRQALKEVLEFRDFVDKEDPTWE</sequence>
<gene>
    <name evidence="1" type="ORF">GIB67_027554</name>
</gene>
<accession>A0A7J7NKY1</accession>
<evidence type="ECO:0000313" key="1">
    <source>
        <dbReference type="EMBL" id="KAF6167776.1"/>
    </source>
</evidence>
<organism evidence="1 2">
    <name type="scientific">Kingdonia uniflora</name>
    <dbReference type="NCBI Taxonomy" id="39325"/>
    <lineage>
        <taxon>Eukaryota</taxon>
        <taxon>Viridiplantae</taxon>
        <taxon>Streptophyta</taxon>
        <taxon>Embryophyta</taxon>
        <taxon>Tracheophyta</taxon>
        <taxon>Spermatophyta</taxon>
        <taxon>Magnoliopsida</taxon>
        <taxon>Ranunculales</taxon>
        <taxon>Circaeasteraceae</taxon>
        <taxon>Kingdonia</taxon>
    </lineage>
</organism>
<name>A0A7J7NKY1_9MAGN</name>